<dbReference type="Proteomes" id="UP000028549">
    <property type="component" value="Unassembled WGS sequence"/>
</dbReference>
<comment type="caution">
    <text evidence="5">The sequence shown here is derived from an EMBL/GenBank/DDBJ whole genome shotgun (WGS) entry which is preliminary data.</text>
</comment>
<dbReference type="InterPro" id="IPR015637">
    <property type="entry name" value="MUG/TDG"/>
</dbReference>
<dbReference type="Gene3D" id="3.40.470.10">
    <property type="entry name" value="Uracil-DNA glycosylase-like domain"/>
    <property type="match status" value="1"/>
</dbReference>
<evidence type="ECO:0000259" key="4">
    <source>
        <dbReference type="Pfam" id="PF03167"/>
    </source>
</evidence>
<dbReference type="Pfam" id="PF03167">
    <property type="entry name" value="UDG"/>
    <property type="match status" value="1"/>
</dbReference>
<keyword evidence="1" id="KW-0227">DNA damage</keyword>
<evidence type="ECO:0000256" key="3">
    <source>
        <dbReference type="ARBA" id="ARBA00023204"/>
    </source>
</evidence>
<sequence>MSGPELDRIRHGLDLLFIGYNPSLYSAQVMNHYAGKNNRFYRILYEAGITERQFSPFEDMDLLEQGIGFTNIVDRPTKTAAEITPGEYKAGRVQLLNKLQTYQPKLACFVGKGVYLAYSGKKKAAWGLQPNSVAGGVLEFAAPSSSGLVRMKISEIVDIYKEIPLIMK</sequence>
<keyword evidence="2" id="KW-0378">Hydrolase</keyword>
<keyword evidence="6" id="KW-1185">Reference proteome</keyword>
<keyword evidence="3" id="KW-0234">DNA repair</keyword>
<evidence type="ECO:0000313" key="5">
    <source>
        <dbReference type="EMBL" id="KEZ53303.1"/>
    </source>
</evidence>
<gene>
    <name evidence="5" type="ORF">GS18_0206785</name>
</gene>
<evidence type="ECO:0000313" key="6">
    <source>
        <dbReference type="Proteomes" id="UP000028549"/>
    </source>
</evidence>
<dbReference type="InterPro" id="IPR036895">
    <property type="entry name" value="Uracil-DNA_glycosylase-like_sf"/>
</dbReference>
<proteinExistence type="predicted"/>
<dbReference type="GO" id="GO:0004844">
    <property type="term" value="F:uracil DNA N-glycosylase activity"/>
    <property type="evidence" value="ECO:0007669"/>
    <property type="project" value="TreeGrafter"/>
</dbReference>
<feature type="domain" description="Uracil-DNA glycosylase-like" evidence="4">
    <location>
        <begin position="12"/>
        <end position="152"/>
    </location>
</feature>
<dbReference type="STRING" id="246786.GS18_0206785"/>
<reference evidence="5 6" key="1">
    <citation type="journal article" date="2005" name="Int. J. Syst. Evol. Microbiol.">
        <title>Bacillus cibi sp. nov., isolated from jeotgal, a traditional Korean fermented seafood.</title>
        <authorList>
            <person name="Yoon J.H."/>
            <person name="Lee C.H."/>
            <person name="Oh T.K."/>
        </authorList>
    </citation>
    <scope>NUCLEOTIDE SEQUENCE [LARGE SCALE GENOMIC DNA]</scope>
    <source>
        <strain evidence="5 6">DSM 16189</strain>
    </source>
</reference>
<dbReference type="EMBL" id="JNVC02000002">
    <property type="protein sequence ID" value="KEZ53303.1"/>
    <property type="molecule type" value="Genomic_DNA"/>
</dbReference>
<dbReference type="OrthoDB" id="9799921at2"/>
<organism evidence="5 6">
    <name type="scientific">Metabacillus indicus</name>
    <name type="common">Bacillus indicus</name>
    <dbReference type="NCBI Taxonomy" id="246786"/>
    <lineage>
        <taxon>Bacteria</taxon>
        <taxon>Bacillati</taxon>
        <taxon>Bacillota</taxon>
        <taxon>Bacilli</taxon>
        <taxon>Bacillales</taxon>
        <taxon>Bacillaceae</taxon>
        <taxon>Metabacillus</taxon>
    </lineage>
</organism>
<dbReference type="SUPFAM" id="SSF52141">
    <property type="entry name" value="Uracil-DNA glycosylase-like"/>
    <property type="match status" value="1"/>
</dbReference>
<dbReference type="InterPro" id="IPR005122">
    <property type="entry name" value="Uracil-DNA_glycosylase-like"/>
</dbReference>
<accession>A0A084H141</accession>
<dbReference type="PANTHER" id="PTHR12159">
    <property type="entry name" value="G/T AND G/U MISMATCH-SPECIFIC DNA GLYCOSYLASE"/>
    <property type="match status" value="1"/>
</dbReference>
<dbReference type="PANTHER" id="PTHR12159:SF9">
    <property type="entry name" value="G_T MISMATCH-SPECIFIC THYMINE DNA GLYCOSYLASE"/>
    <property type="match status" value="1"/>
</dbReference>
<dbReference type="AlphaFoldDB" id="A0A084H141"/>
<evidence type="ECO:0000256" key="2">
    <source>
        <dbReference type="ARBA" id="ARBA00022801"/>
    </source>
</evidence>
<name>A0A084H141_METID</name>
<dbReference type="RefSeq" id="WP_029566381.1">
    <property type="nucleotide sequence ID" value="NZ_JNVC02000002.1"/>
</dbReference>
<dbReference type="CDD" id="cd10028">
    <property type="entry name" value="UDG-F2_TDG_MUG"/>
    <property type="match status" value="1"/>
</dbReference>
<dbReference type="GO" id="GO:0008263">
    <property type="term" value="F:pyrimidine-specific mismatch base pair DNA N-glycosylase activity"/>
    <property type="evidence" value="ECO:0007669"/>
    <property type="project" value="TreeGrafter"/>
</dbReference>
<dbReference type="GO" id="GO:0006285">
    <property type="term" value="P:base-excision repair, AP site formation"/>
    <property type="evidence" value="ECO:0007669"/>
    <property type="project" value="InterPro"/>
</dbReference>
<protein>
    <submittedName>
        <fullName evidence="5">DNA glycosylase</fullName>
    </submittedName>
</protein>
<evidence type="ECO:0000256" key="1">
    <source>
        <dbReference type="ARBA" id="ARBA00022763"/>
    </source>
</evidence>